<dbReference type="AlphaFoldDB" id="A0A4R5Y8M9"/>
<accession>A0A4R5Y8M9</accession>
<evidence type="ECO:0000256" key="1">
    <source>
        <dbReference type="ARBA" id="ARBA00022448"/>
    </source>
</evidence>
<dbReference type="Pfam" id="PF00005">
    <property type="entry name" value="ABC_tran"/>
    <property type="match status" value="1"/>
</dbReference>
<dbReference type="Pfam" id="PF08402">
    <property type="entry name" value="TOBE_2"/>
    <property type="match status" value="1"/>
</dbReference>
<dbReference type="GO" id="GO:0055052">
    <property type="term" value="C:ATP-binding cassette (ABC) transporter complex, substrate-binding subunit-containing"/>
    <property type="evidence" value="ECO:0007669"/>
    <property type="project" value="TreeGrafter"/>
</dbReference>
<evidence type="ECO:0000256" key="3">
    <source>
        <dbReference type="ARBA" id="ARBA00022741"/>
    </source>
</evidence>
<dbReference type="Gene3D" id="2.40.50.100">
    <property type="match status" value="1"/>
</dbReference>
<keyword evidence="1" id="KW-0813">Transport</keyword>
<dbReference type="InterPro" id="IPR008995">
    <property type="entry name" value="Mo/tungstate-bd_C_term_dom"/>
</dbReference>
<dbReference type="SMART" id="SM00382">
    <property type="entry name" value="AAA"/>
    <property type="match status" value="1"/>
</dbReference>
<reference evidence="8 9" key="1">
    <citation type="submission" date="2019-03" db="EMBL/GenBank/DDBJ databases">
        <title>Genome Sequencing and Assembly of Various Microbes Isolated from Partially Reclaimed Soil and Acid Mine Drainage (AMD) Site.</title>
        <authorList>
            <person name="Steinbock B."/>
            <person name="Bechtold R."/>
            <person name="Sevigny J.L."/>
            <person name="Thomas D."/>
            <person name="Cuthill L.R."/>
            <person name="Aveiro Johannsen E.J."/>
            <person name="Thomas K."/>
            <person name="Ghosh A."/>
        </authorList>
    </citation>
    <scope>NUCLEOTIDE SEQUENCE [LARGE SCALE GENOMIC DNA]</scope>
    <source>
        <strain evidence="8 9">S-A1</strain>
    </source>
</reference>
<dbReference type="PANTHER" id="PTHR43875">
    <property type="entry name" value="MALTODEXTRIN IMPORT ATP-BINDING PROTEIN MSMX"/>
    <property type="match status" value="1"/>
</dbReference>
<dbReference type="InterPro" id="IPR003593">
    <property type="entry name" value="AAA+_ATPase"/>
</dbReference>
<dbReference type="SUPFAM" id="SSF52540">
    <property type="entry name" value="P-loop containing nucleoside triphosphate hydrolases"/>
    <property type="match status" value="1"/>
</dbReference>
<dbReference type="Proteomes" id="UP000294621">
    <property type="component" value="Unassembled WGS sequence"/>
</dbReference>
<sequence length="409" mass="43940">MFVKTPNVAKSTIEASAAGPIAAEQKPASSRTGKDLRLEISALKKDFVRSGGMRVPAVDDVTLEVHSGEIVVLLGPSGCGKSTLLRCIAGLETPDTGTIRIAGETVFAGASKLVVPPERRDINMMFQSYALWPHMTLEDNVSYPLRVAGVKASAARKRAEEYLDLVGLPGLGRQHPSNISGGQQQRAALARTLISEPAVVLFDEPLSNVDAKVRVQLRSELARIHRELGFAAVYVTHDQVEAMGVGTSIAVMRGGHIAQLDHPVELYEYPTSRYSAEFVGDANILEGRIIEDNGEVSVLSTPIGNLRAKGLRHPGLSSSKTEHERVIVMVRPEYCTLAAAGDISDPSANRVPAVVESVLYGGSRTEYSCRAGGQLITAWASEHVLRFKIGDQVMLGISQDSLRIVDVEG</sequence>
<dbReference type="Gene3D" id="3.40.50.300">
    <property type="entry name" value="P-loop containing nucleotide triphosphate hydrolases"/>
    <property type="match status" value="1"/>
</dbReference>
<dbReference type="OrthoDB" id="9802264at2"/>
<dbReference type="PROSITE" id="PS50893">
    <property type="entry name" value="ABC_TRANSPORTER_2"/>
    <property type="match status" value="1"/>
</dbReference>
<dbReference type="GO" id="GO:0015408">
    <property type="term" value="F:ABC-type ferric iron transporter activity"/>
    <property type="evidence" value="ECO:0007669"/>
    <property type="project" value="InterPro"/>
</dbReference>
<name>A0A4R5Y8M9_9MICC</name>
<dbReference type="CDD" id="cd03259">
    <property type="entry name" value="ABC_Carb_Solutes_like"/>
    <property type="match status" value="1"/>
</dbReference>
<keyword evidence="5" id="KW-1278">Translocase</keyword>
<keyword evidence="6" id="KW-0472">Membrane</keyword>
<protein>
    <submittedName>
        <fullName evidence="8">ABC transporter ATP-binding protein</fullName>
    </submittedName>
</protein>
<dbReference type="InterPro" id="IPR003439">
    <property type="entry name" value="ABC_transporter-like_ATP-bd"/>
</dbReference>
<evidence type="ECO:0000259" key="7">
    <source>
        <dbReference type="PROSITE" id="PS50893"/>
    </source>
</evidence>
<keyword evidence="4 8" id="KW-0067">ATP-binding</keyword>
<evidence type="ECO:0000256" key="6">
    <source>
        <dbReference type="ARBA" id="ARBA00023136"/>
    </source>
</evidence>
<feature type="domain" description="ABC transporter" evidence="7">
    <location>
        <begin position="42"/>
        <end position="279"/>
    </location>
</feature>
<dbReference type="FunFam" id="3.40.50.300:FF:000042">
    <property type="entry name" value="Maltose/maltodextrin ABC transporter, ATP-binding protein"/>
    <property type="match status" value="1"/>
</dbReference>
<dbReference type="EMBL" id="SMZQ01000002">
    <property type="protein sequence ID" value="TDL39675.1"/>
    <property type="molecule type" value="Genomic_DNA"/>
</dbReference>
<dbReference type="PANTHER" id="PTHR43875:SF15">
    <property type="entry name" value="TREHALOSE IMPORT ATP-BINDING PROTEIN SUGC"/>
    <property type="match status" value="1"/>
</dbReference>
<dbReference type="InterPro" id="IPR047641">
    <property type="entry name" value="ABC_transpr_MalK/UgpC-like"/>
</dbReference>
<evidence type="ECO:0000256" key="5">
    <source>
        <dbReference type="ARBA" id="ARBA00022967"/>
    </source>
</evidence>
<gene>
    <name evidence="8" type="ORF">E2R57_04140</name>
</gene>
<evidence type="ECO:0000313" key="8">
    <source>
        <dbReference type="EMBL" id="TDL39675.1"/>
    </source>
</evidence>
<keyword evidence="3" id="KW-0547">Nucleotide-binding</keyword>
<dbReference type="GO" id="GO:0005524">
    <property type="term" value="F:ATP binding"/>
    <property type="evidence" value="ECO:0007669"/>
    <property type="project" value="UniProtKB-KW"/>
</dbReference>
<keyword evidence="2" id="KW-1003">Cell membrane</keyword>
<dbReference type="GO" id="GO:0016887">
    <property type="term" value="F:ATP hydrolysis activity"/>
    <property type="evidence" value="ECO:0007669"/>
    <property type="project" value="InterPro"/>
</dbReference>
<dbReference type="InterPro" id="IPR015853">
    <property type="entry name" value="ABC_transpr_FbpC"/>
</dbReference>
<dbReference type="InterPro" id="IPR027417">
    <property type="entry name" value="P-loop_NTPase"/>
</dbReference>
<dbReference type="InterPro" id="IPR017871">
    <property type="entry name" value="ABC_transporter-like_CS"/>
</dbReference>
<comment type="caution">
    <text evidence="8">The sequence shown here is derived from an EMBL/GenBank/DDBJ whole genome shotgun (WGS) entry which is preliminary data.</text>
</comment>
<proteinExistence type="predicted"/>
<dbReference type="SUPFAM" id="SSF50331">
    <property type="entry name" value="MOP-like"/>
    <property type="match status" value="1"/>
</dbReference>
<dbReference type="RefSeq" id="WP_133346694.1">
    <property type="nucleotide sequence ID" value="NZ_SMZQ01000002.1"/>
</dbReference>
<evidence type="ECO:0000313" key="9">
    <source>
        <dbReference type="Proteomes" id="UP000294621"/>
    </source>
</evidence>
<evidence type="ECO:0000256" key="4">
    <source>
        <dbReference type="ARBA" id="ARBA00022840"/>
    </source>
</evidence>
<dbReference type="PROSITE" id="PS00211">
    <property type="entry name" value="ABC_TRANSPORTER_1"/>
    <property type="match status" value="1"/>
</dbReference>
<dbReference type="InterPro" id="IPR013611">
    <property type="entry name" value="Transp-assoc_OB_typ2"/>
</dbReference>
<evidence type="ECO:0000256" key="2">
    <source>
        <dbReference type="ARBA" id="ARBA00022475"/>
    </source>
</evidence>
<organism evidence="8 9">
    <name type="scientific">Arthrobacter nitrophenolicus</name>
    <dbReference type="NCBI Taxonomy" id="683150"/>
    <lineage>
        <taxon>Bacteria</taxon>
        <taxon>Bacillati</taxon>
        <taxon>Actinomycetota</taxon>
        <taxon>Actinomycetes</taxon>
        <taxon>Micrococcales</taxon>
        <taxon>Micrococcaceae</taxon>
        <taxon>Arthrobacter</taxon>
    </lineage>
</organism>